<dbReference type="AlphaFoldDB" id="A0A8H3QD71"/>
<evidence type="ECO:0000313" key="2">
    <source>
        <dbReference type="EMBL" id="GES72844.1"/>
    </source>
</evidence>
<protein>
    <submittedName>
        <fullName evidence="2">Uncharacterized protein</fullName>
    </submittedName>
</protein>
<dbReference type="EMBL" id="BLAL01000004">
    <property type="protein sequence ID" value="GES72844.1"/>
    <property type="molecule type" value="Genomic_DNA"/>
</dbReference>
<accession>A0A8H3QD71</accession>
<dbReference type="Proteomes" id="UP000615446">
    <property type="component" value="Unassembled WGS sequence"/>
</dbReference>
<evidence type="ECO:0000313" key="3">
    <source>
        <dbReference type="Proteomes" id="UP000615446"/>
    </source>
</evidence>
<evidence type="ECO:0000256" key="1">
    <source>
        <dbReference type="SAM" id="MobiDB-lite"/>
    </source>
</evidence>
<comment type="caution">
    <text evidence="2">The sequence shown here is derived from an EMBL/GenBank/DDBJ whole genome shotgun (WGS) entry which is preliminary data.</text>
</comment>
<proteinExistence type="predicted"/>
<reference evidence="2" key="1">
    <citation type="submission" date="2019-10" db="EMBL/GenBank/DDBJ databases">
        <title>Conservation and host-specific expression of non-tandemly repeated heterogenous ribosome RNA gene in arbuscular mycorrhizal fungi.</title>
        <authorList>
            <person name="Maeda T."/>
            <person name="Kobayashi Y."/>
            <person name="Nakagawa T."/>
            <person name="Ezawa T."/>
            <person name="Yamaguchi K."/>
            <person name="Bino T."/>
            <person name="Nishimoto Y."/>
            <person name="Shigenobu S."/>
            <person name="Kawaguchi M."/>
        </authorList>
    </citation>
    <scope>NUCLEOTIDE SEQUENCE</scope>
    <source>
        <strain evidence="2">HR1</strain>
    </source>
</reference>
<feature type="region of interest" description="Disordered" evidence="1">
    <location>
        <begin position="35"/>
        <end position="80"/>
    </location>
</feature>
<feature type="compositionally biased region" description="Polar residues" evidence="1">
    <location>
        <begin position="35"/>
        <end position="45"/>
    </location>
</feature>
<name>A0A8H3QD71_9GLOM</name>
<feature type="compositionally biased region" description="Low complexity" evidence="1">
    <location>
        <begin position="56"/>
        <end position="66"/>
    </location>
</feature>
<sequence length="157" mass="17622">MQKNLLCGFENNDDAILTESLGLWKEYPDKRTRQSKLLTRQTSPIEVSRETNDQGTSSIEITSTTSPVNSENSDGNVIQGSLDTPSHNNILAESHKLLTYTTWIKRVARHWVISSWKVIIFGIGLMGTRSTHFGMILKLSVIDGITQLLDEQFLCTP</sequence>
<gene>
    <name evidence="2" type="ORF">RCL2_000039000</name>
</gene>
<feature type="compositionally biased region" description="Polar residues" evidence="1">
    <location>
        <begin position="67"/>
        <end position="80"/>
    </location>
</feature>
<organism evidence="2 3">
    <name type="scientific">Rhizophagus clarus</name>
    <dbReference type="NCBI Taxonomy" id="94130"/>
    <lineage>
        <taxon>Eukaryota</taxon>
        <taxon>Fungi</taxon>
        <taxon>Fungi incertae sedis</taxon>
        <taxon>Mucoromycota</taxon>
        <taxon>Glomeromycotina</taxon>
        <taxon>Glomeromycetes</taxon>
        <taxon>Glomerales</taxon>
        <taxon>Glomeraceae</taxon>
        <taxon>Rhizophagus</taxon>
    </lineage>
</organism>